<dbReference type="EMBL" id="QWDC01000003">
    <property type="protein sequence ID" value="RFZ90827.1"/>
    <property type="molecule type" value="Genomic_DNA"/>
</dbReference>
<gene>
    <name evidence="3" type="ORF">D0C36_17905</name>
</gene>
<dbReference type="Proteomes" id="UP000264217">
    <property type="component" value="Unassembled WGS sequence"/>
</dbReference>
<feature type="transmembrane region" description="Helical" evidence="2">
    <location>
        <begin position="28"/>
        <end position="47"/>
    </location>
</feature>
<evidence type="ECO:0000256" key="2">
    <source>
        <dbReference type="SAM" id="Phobius"/>
    </source>
</evidence>
<reference evidence="3 4" key="1">
    <citation type="submission" date="2018-08" db="EMBL/GenBank/DDBJ databases">
        <title>Mucilaginibacter sp. MYSH2.</title>
        <authorList>
            <person name="Seo T."/>
        </authorList>
    </citation>
    <scope>NUCLEOTIDE SEQUENCE [LARGE SCALE GENOMIC DNA]</scope>
    <source>
        <strain evidence="3 4">MYSH2</strain>
    </source>
</reference>
<evidence type="ECO:0000313" key="4">
    <source>
        <dbReference type="Proteomes" id="UP000264217"/>
    </source>
</evidence>
<dbReference type="OrthoDB" id="794683at2"/>
<keyword evidence="2" id="KW-1133">Transmembrane helix</keyword>
<keyword evidence="2" id="KW-0472">Membrane</keyword>
<evidence type="ECO:0000313" key="3">
    <source>
        <dbReference type="EMBL" id="RFZ90827.1"/>
    </source>
</evidence>
<protein>
    <submittedName>
        <fullName evidence="3">Uncharacterized protein</fullName>
    </submittedName>
</protein>
<name>A0A372NQB7_9SPHI</name>
<accession>A0A372NQB7</accession>
<feature type="region of interest" description="Disordered" evidence="1">
    <location>
        <begin position="1"/>
        <end position="21"/>
    </location>
</feature>
<dbReference type="RefSeq" id="WP_117393029.1">
    <property type="nucleotide sequence ID" value="NZ_QWDC01000003.1"/>
</dbReference>
<sequence>MKYADWNKLTPQEKRSTHWKHHPHMRTATVFTLLAAFFFAVFMLRVFQNKRVHVNRKPNAREAYETAKHFVNDRLLLPETSVFPKSDFTADIDTAKNIYYIQSTVNAQDSSGKTVKSLWEARLSYQGGDWADRKSWRVMDLKITTAK</sequence>
<keyword evidence="4" id="KW-1185">Reference proteome</keyword>
<proteinExistence type="predicted"/>
<evidence type="ECO:0000256" key="1">
    <source>
        <dbReference type="SAM" id="MobiDB-lite"/>
    </source>
</evidence>
<comment type="caution">
    <text evidence="3">The sequence shown here is derived from an EMBL/GenBank/DDBJ whole genome shotgun (WGS) entry which is preliminary data.</text>
</comment>
<keyword evidence="2" id="KW-0812">Transmembrane</keyword>
<dbReference type="AlphaFoldDB" id="A0A372NQB7"/>
<organism evidence="3 4">
    <name type="scientific">Mucilaginibacter conchicola</name>
    <dbReference type="NCBI Taxonomy" id="2303333"/>
    <lineage>
        <taxon>Bacteria</taxon>
        <taxon>Pseudomonadati</taxon>
        <taxon>Bacteroidota</taxon>
        <taxon>Sphingobacteriia</taxon>
        <taxon>Sphingobacteriales</taxon>
        <taxon>Sphingobacteriaceae</taxon>
        <taxon>Mucilaginibacter</taxon>
    </lineage>
</organism>